<dbReference type="AlphaFoldDB" id="A0A4Z2F0M8"/>
<name>A0A4Z2F0M8_9TELE</name>
<evidence type="ECO:0000313" key="2">
    <source>
        <dbReference type="Proteomes" id="UP000314294"/>
    </source>
</evidence>
<comment type="caution">
    <text evidence="1">The sequence shown here is derived from an EMBL/GenBank/DDBJ whole genome shotgun (WGS) entry which is preliminary data.</text>
</comment>
<gene>
    <name evidence="1" type="ORF">EYF80_055078</name>
</gene>
<sequence length="67" mass="7667">MSRPMAPRLTHLLSNRHGLCVSFVWLYTEEREENTGIRGKDDGLPLQHIFHLKLALTHSVSHALVVH</sequence>
<keyword evidence="2" id="KW-1185">Reference proteome</keyword>
<dbReference type="Proteomes" id="UP000314294">
    <property type="component" value="Unassembled WGS sequence"/>
</dbReference>
<evidence type="ECO:0000313" key="1">
    <source>
        <dbReference type="EMBL" id="TNN34756.1"/>
    </source>
</evidence>
<dbReference type="EMBL" id="SRLO01001895">
    <property type="protein sequence ID" value="TNN34756.1"/>
    <property type="molecule type" value="Genomic_DNA"/>
</dbReference>
<reference evidence="1 2" key="1">
    <citation type="submission" date="2019-03" db="EMBL/GenBank/DDBJ databases">
        <title>First draft genome of Liparis tanakae, snailfish: a comprehensive survey of snailfish specific genes.</title>
        <authorList>
            <person name="Kim W."/>
            <person name="Song I."/>
            <person name="Jeong J.-H."/>
            <person name="Kim D."/>
            <person name="Kim S."/>
            <person name="Ryu S."/>
            <person name="Song J.Y."/>
            <person name="Lee S.K."/>
        </authorList>
    </citation>
    <scope>NUCLEOTIDE SEQUENCE [LARGE SCALE GENOMIC DNA]</scope>
    <source>
        <tissue evidence="1">Muscle</tissue>
    </source>
</reference>
<organism evidence="1 2">
    <name type="scientific">Liparis tanakae</name>
    <name type="common">Tanaka's snailfish</name>
    <dbReference type="NCBI Taxonomy" id="230148"/>
    <lineage>
        <taxon>Eukaryota</taxon>
        <taxon>Metazoa</taxon>
        <taxon>Chordata</taxon>
        <taxon>Craniata</taxon>
        <taxon>Vertebrata</taxon>
        <taxon>Euteleostomi</taxon>
        <taxon>Actinopterygii</taxon>
        <taxon>Neopterygii</taxon>
        <taxon>Teleostei</taxon>
        <taxon>Neoteleostei</taxon>
        <taxon>Acanthomorphata</taxon>
        <taxon>Eupercaria</taxon>
        <taxon>Perciformes</taxon>
        <taxon>Cottioidei</taxon>
        <taxon>Cottales</taxon>
        <taxon>Liparidae</taxon>
        <taxon>Liparis</taxon>
    </lineage>
</organism>
<proteinExistence type="predicted"/>
<accession>A0A4Z2F0M8</accession>
<protein>
    <submittedName>
        <fullName evidence="1">Uncharacterized protein</fullName>
    </submittedName>
</protein>